<feature type="transmembrane region" description="Helical" evidence="8">
    <location>
        <begin position="835"/>
        <end position="853"/>
    </location>
</feature>
<evidence type="ECO:0000256" key="6">
    <source>
        <dbReference type="SAM" id="Coils"/>
    </source>
</evidence>
<feature type="domain" description="Amino acid transporter transmembrane" evidence="9">
    <location>
        <begin position="527"/>
        <end position="919"/>
    </location>
</feature>
<name>A0A383VLV7_TETOB</name>
<sequence length="933" mass="99630">MDGTMYWGFPEEEEEEEAEEQEPEDKNRQLEVQVATLKKELAEARKDLAAKAVLLSKRDVTDKAAQEKWAEQRAAELAAAAAAPKDQVIRSLEQTVLQLELTLAQRTEELEESKRLFASQKRALKDALSAAAEREAAEAEADAAGRTAATDAAEEEMERVLQELSQLKTRSALELAAREAEVAALKQQLLHHQHERDRAVEEARALAAAEAEVALAAAEAQHAAQLSELQADLSRLRSSTQRSSYLAEDPEDLSIDLAAIAKEKVQLQREFDAYKDLCAQTARQHREEQARLLEENASLKARIAAEAARVAMGGGSAGSHTEDAGAASLGAPRVRGKTFAAVPGAGFGGMLDQWLSRLDGQRKGLVPLLVLGSLVLLVLFIAVVRAAASARGEQKGALCFLSKLGIQIGEGCGTPAVRSNSAVAAALSDLVEATPRVKDVASSSGGSAGSAVGGAAAAAAGSGAAGDKAAGGRRRLLQSAAPVDVEVDVREPLIRRSASDGPEGEEFCEEDAIARVLSHTKHGVSRCSWQQTTTALLSLQLGWGLWLFPSAYARLGWIPALAITVLLALSTAYSGSLFTRLYAAVPHAVLFGDVGKKAAGKKGRTIVYVIIYSLDATRCVILHLAATQSLQHALGDSAPPMWQCGLAVLVMAGLFTQIRALSELSWFFMTGTSAQLVAIGIVIYQLLSDPDPNAKTELVRNSGNYERQFVAIFNMVFAYGGQFAFTELMTDMKQPSEFPKAINVCTVIMSALYAGLASAGYWSKGHDVADIVIFSLGENPLARVAAGCILIQALAQYLVNLNVWTHNLMVLVGRAAGHPGSANARSASEHCRWRWLLTSAFVVSYSWLVSMFLPYFSSLVGIVASSTYLVCAYTLPCWFALKLLGGKMWRGELWLCHLVIPLSLAVSCAGLFSSVSSLIADIKSGGSGFGPPV</sequence>
<evidence type="ECO:0000256" key="1">
    <source>
        <dbReference type="ARBA" id="ARBA00004141"/>
    </source>
</evidence>
<dbReference type="STRING" id="3088.A0A383VLV7"/>
<dbReference type="Proteomes" id="UP000256970">
    <property type="component" value="Unassembled WGS sequence"/>
</dbReference>
<feature type="transmembrane region" description="Helical" evidence="8">
    <location>
        <begin position="859"/>
        <end position="881"/>
    </location>
</feature>
<feature type="transmembrane region" description="Helical" evidence="8">
    <location>
        <begin position="893"/>
        <end position="912"/>
    </location>
</feature>
<keyword evidence="5 8" id="KW-0472">Membrane</keyword>
<dbReference type="PANTHER" id="PTHR22950">
    <property type="entry name" value="AMINO ACID TRANSPORTER"/>
    <property type="match status" value="1"/>
</dbReference>
<feature type="transmembrane region" description="Helical" evidence="8">
    <location>
        <begin position="606"/>
        <end position="626"/>
    </location>
</feature>
<evidence type="ECO:0000256" key="3">
    <source>
        <dbReference type="ARBA" id="ARBA00022970"/>
    </source>
</evidence>
<accession>A0A383VLV7</accession>
<feature type="transmembrane region" description="Helical" evidence="8">
    <location>
        <begin position="707"/>
        <end position="729"/>
    </location>
</feature>
<dbReference type="AlphaFoldDB" id="A0A383VLV7"/>
<feature type="region of interest" description="Disordered" evidence="7">
    <location>
        <begin position="1"/>
        <end position="29"/>
    </location>
</feature>
<dbReference type="EMBL" id="FNXT01000711">
    <property type="protein sequence ID" value="SZX66527.1"/>
    <property type="molecule type" value="Genomic_DNA"/>
</dbReference>
<keyword evidence="6" id="KW-0175">Coiled coil</keyword>
<keyword evidence="4 8" id="KW-1133">Transmembrane helix</keyword>
<keyword evidence="3" id="KW-0029">Amino-acid transport</keyword>
<feature type="transmembrane region" description="Helical" evidence="8">
    <location>
        <begin position="667"/>
        <end position="687"/>
    </location>
</feature>
<dbReference type="GO" id="GO:0015179">
    <property type="term" value="F:L-amino acid transmembrane transporter activity"/>
    <property type="evidence" value="ECO:0007669"/>
    <property type="project" value="TreeGrafter"/>
</dbReference>
<gene>
    <name evidence="10" type="ORF">BQ4739_LOCUS6934</name>
</gene>
<dbReference type="PANTHER" id="PTHR22950:SF461">
    <property type="entry name" value="AMINO ACID TRANSPORTER TRANSMEMBRANE DOMAIN-CONTAINING PROTEIN"/>
    <property type="match status" value="1"/>
</dbReference>
<evidence type="ECO:0000256" key="8">
    <source>
        <dbReference type="SAM" id="Phobius"/>
    </source>
</evidence>
<feature type="transmembrane region" description="Helical" evidence="8">
    <location>
        <begin position="558"/>
        <end position="585"/>
    </location>
</feature>
<feature type="transmembrane region" description="Helical" evidence="8">
    <location>
        <begin position="365"/>
        <end position="388"/>
    </location>
</feature>
<dbReference type="InterPro" id="IPR013057">
    <property type="entry name" value="AA_transpt_TM"/>
</dbReference>
<keyword evidence="2 8" id="KW-0812">Transmembrane</keyword>
<dbReference type="Pfam" id="PF01490">
    <property type="entry name" value="Aa_trans"/>
    <property type="match status" value="1"/>
</dbReference>
<evidence type="ECO:0000256" key="7">
    <source>
        <dbReference type="SAM" id="MobiDB-lite"/>
    </source>
</evidence>
<evidence type="ECO:0000313" key="11">
    <source>
        <dbReference type="Proteomes" id="UP000256970"/>
    </source>
</evidence>
<dbReference type="GO" id="GO:0016020">
    <property type="term" value="C:membrane"/>
    <property type="evidence" value="ECO:0007669"/>
    <property type="project" value="UniProtKB-SubCell"/>
</dbReference>
<feature type="compositionally biased region" description="Low complexity" evidence="7">
    <location>
        <begin position="142"/>
        <end position="151"/>
    </location>
</feature>
<comment type="subcellular location">
    <subcellularLocation>
        <location evidence="1">Membrane</location>
        <topology evidence="1">Multi-pass membrane protein</topology>
    </subcellularLocation>
</comment>
<feature type="transmembrane region" description="Helical" evidence="8">
    <location>
        <begin position="535"/>
        <end position="552"/>
    </location>
</feature>
<organism evidence="10 11">
    <name type="scientific">Tetradesmus obliquus</name>
    <name type="common">Green alga</name>
    <name type="synonym">Acutodesmus obliquus</name>
    <dbReference type="NCBI Taxonomy" id="3088"/>
    <lineage>
        <taxon>Eukaryota</taxon>
        <taxon>Viridiplantae</taxon>
        <taxon>Chlorophyta</taxon>
        <taxon>core chlorophytes</taxon>
        <taxon>Chlorophyceae</taxon>
        <taxon>CS clade</taxon>
        <taxon>Sphaeropleales</taxon>
        <taxon>Scenedesmaceae</taxon>
        <taxon>Tetradesmus</taxon>
    </lineage>
</organism>
<feature type="compositionally biased region" description="Acidic residues" evidence="7">
    <location>
        <begin position="10"/>
        <end position="23"/>
    </location>
</feature>
<evidence type="ECO:0000256" key="2">
    <source>
        <dbReference type="ARBA" id="ARBA00022692"/>
    </source>
</evidence>
<keyword evidence="11" id="KW-1185">Reference proteome</keyword>
<evidence type="ECO:0000256" key="5">
    <source>
        <dbReference type="ARBA" id="ARBA00023136"/>
    </source>
</evidence>
<feature type="region of interest" description="Disordered" evidence="7">
    <location>
        <begin position="135"/>
        <end position="155"/>
    </location>
</feature>
<feature type="coiled-coil region" evidence="6">
    <location>
        <begin position="257"/>
        <end position="302"/>
    </location>
</feature>
<proteinExistence type="predicted"/>
<feature type="transmembrane region" description="Helical" evidence="8">
    <location>
        <begin position="741"/>
        <end position="761"/>
    </location>
</feature>
<protein>
    <recommendedName>
        <fullName evidence="9">Amino acid transporter transmembrane domain-containing protein</fullName>
    </recommendedName>
</protein>
<keyword evidence="3" id="KW-0813">Transport</keyword>
<evidence type="ECO:0000259" key="9">
    <source>
        <dbReference type="Pfam" id="PF01490"/>
    </source>
</evidence>
<evidence type="ECO:0000256" key="4">
    <source>
        <dbReference type="ARBA" id="ARBA00022989"/>
    </source>
</evidence>
<reference evidence="10 11" key="1">
    <citation type="submission" date="2016-10" db="EMBL/GenBank/DDBJ databases">
        <authorList>
            <person name="Cai Z."/>
        </authorList>
    </citation>
    <scope>NUCLEOTIDE SEQUENCE [LARGE SCALE GENOMIC DNA]</scope>
</reference>
<evidence type="ECO:0000313" key="10">
    <source>
        <dbReference type="EMBL" id="SZX66527.1"/>
    </source>
</evidence>